<dbReference type="InterPro" id="IPR027417">
    <property type="entry name" value="P-loop_NTPase"/>
</dbReference>
<dbReference type="GO" id="GO:0003688">
    <property type="term" value="F:DNA replication origin binding"/>
    <property type="evidence" value="ECO:0007669"/>
    <property type="project" value="TreeGrafter"/>
</dbReference>
<dbReference type="EMBL" id="BTSX01000003">
    <property type="protein sequence ID" value="GMS91078.1"/>
    <property type="molecule type" value="Genomic_DNA"/>
</dbReference>
<proteinExistence type="predicted"/>
<feature type="non-terminal residue" evidence="1">
    <location>
        <position position="1"/>
    </location>
</feature>
<dbReference type="GO" id="GO:0006270">
    <property type="term" value="P:DNA replication initiation"/>
    <property type="evidence" value="ECO:0007669"/>
    <property type="project" value="TreeGrafter"/>
</dbReference>
<comment type="caution">
    <text evidence="1">The sequence shown here is derived from an EMBL/GenBank/DDBJ whole genome shotgun (WGS) entry which is preliminary data.</text>
</comment>
<dbReference type="Proteomes" id="UP001432027">
    <property type="component" value="Unassembled WGS sequence"/>
</dbReference>
<reference evidence="1" key="1">
    <citation type="submission" date="2023-10" db="EMBL/GenBank/DDBJ databases">
        <title>Genome assembly of Pristionchus species.</title>
        <authorList>
            <person name="Yoshida K."/>
            <person name="Sommer R.J."/>
        </authorList>
    </citation>
    <scope>NUCLEOTIDE SEQUENCE</scope>
    <source>
        <strain evidence="1">RS0144</strain>
    </source>
</reference>
<dbReference type="InterPro" id="IPR016527">
    <property type="entry name" value="ORC4"/>
</dbReference>
<dbReference type="PANTHER" id="PTHR12087">
    <property type="entry name" value="ORIGIN RECOGNITION COMPLEX SUBUNIT 4"/>
    <property type="match status" value="1"/>
</dbReference>
<name>A0AAV5TE30_9BILA</name>
<dbReference type="PANTHER" id="PTHR12087:SF0">
    <property type="entry name" value="ORIGIN RECOGNITION COMPLEX SUBUNIT 4"/>
    <property type="match status" value="1"/>
</dbReference>
<evidence type="ECO:0000313" key="2">
    <source>
        <dbReference type="Proteomes" id="UP001432027"/>
    </source>
</evidence>
<gene>
    <name evidence="1" type="ORF">PENTCL1PPCAC_13253</name>
</gene>
<protein>
    <submittedName>
        <fullName evidence="1">Uncharacterized protein</fullName>
    </submittedName>
</protein>
<dbReference type="AlphaFoldDB" id="A0AAV5TE30"/>
<accession>A0AAV5TE30</accession>
<evidence type="ECO:0000313" key="1">
    <source>
        <dbReference type="EMBL" id="GMS91078.1"/>
    </source>
</evidence>
<sequence length="409" mass="46057">SEMESLISQVQQRLHTQLCGVEDQLKCLGDLMDSVRDGQGGSVIVYGQEEDGRSAIVHRALEKHAQGGTVGHLWLSRFGTESNALQTLLDFEASKDPRLIVVDSADDLLCKSKQALLYCLLDQAKTGPWLVLLIITNQDMISSLEKRVRSRLPNTRVFMGEAIEEEKWEGLFESLMKGEKKEENPAPSKSKKVKKVKEVREEERKWAEFIKRFLADEEVKREQMRLYKSFAVLAVVKRAINMWLVVLEVEDVEMGQNPSFDIDVSRSAFRRVVDDFSRVVEATVPVRDEMTTTITNLSRRSFCVLATSACRLRCNPAGTIPYGKIAVDFIHQCNSVDRRMHLDSELQAFKELDRLCELGLLAAVGSATHAHSFRKIGLSCALPLLLSNIRVGCSQNAALADWFESQPIN</sequence>
<dbReference type="GO" id="GO:0005664">
    <property type="term" value="C:nuclear origin of replication recognition complex"/>
    <property type="evidence" value="ECO:0007669"/>
    <property type="project" value="TreeGrafter"/>
</dbReference>
<organism evidence="1 2">
    <name type="scientific">Pristionchus entomophagus</name>
    <dbReference type="NCBI Taxonomy" id="358040"/>
    <lineage>
        <taxon>Eukaryota</taxon>
        <taxon>Metazoa</taxon>
        <taxon>Ecdysozoa</taxon>
        <taxon>Nematoda</taxon>
        <taxon>Chromadorea</taxon>
        <taxon>Rhabditida</taxon>
        <taxon>Rhabditina</taxon>
        <taxon>Diplogasteromorpha</taxon>
        <taxon>Diplogasteroidea</taxon>
        <taxon>Neodiplogasteridae</taxon>
        <taxon>Pristionchus</taxon>
    </lineage>
</organism>
<keyword evidence="2" id="KW-1185">Reference proteome</keyword>
<dbReference type="Gene3D" id="3.40.50.300">
    <property type="entry name" value="P-loop containing nucleotide triphosphate hydrolases"/>
    <property type="match status" value="1"/>
</dbReference>